<dbReference type="EMBL" id="JASAOK010000016">
    <property type="protein sequence ID" value="KAK6223224.1"/>
    <property type="molecule type" value="Genomic_DNA"/>
</dbReference>
<dbReference type="Pfam" id="PF00501">
    <property type="entry name" value="AMP-binding"/>
    <property type="match status" value="1"/>
</dbReference>
<dbReference type="SUPFAM" id="SSF56801">
    <property type="entry name" value="Acetyl-CoA synthetase-like"/>
    <property type="match status" value="1"/>
</dbReference>
<comment type="caution">
    <text evidence="5">The sequence shown here is derived from an EMBL/GenBank/DDBJ whole genome shotgun (WGS) entry which is preliminary data.</text>
</comment>
<keyword evidence="2" id="KW-0436">Ligase</keyword>
<dbReference type="PANTHER" id="PTHR43201">
    <property type="entry name" value="ACYL-COA SYNTHETASE"/>
    <property type="match status" value="1"/>
</dbReference>
<evidence type="ECO:0000313" key="5">
    <source>
        <dbReference type="EMBL" id="KAK6223224.1"/>
    </source>
</evidence>
<accession>A0AAV9TP22</accession>
<dbReference type="Pfam" id="PF13193">
    <property type="entry name" value="AMP-binding_C"/>
    <property type="match status" value="1"/>
</dbReference>
<evidence type="ECO:0000259" key="3">
    <source>
        <dbReference type="Pfam" id="PF00501"/>
    </source>
</evidence>
<dbReference type="InterPro" id="IPR000873">
    <property type="entry name" value="AMP-dep_synth/lig_dom"/>
</dbReference>
<dbReference type="InterPro" id="IPR025110">
    <property type="entry name" value="AMP-bd_C"/>
</dbReference>
<feature type="domain" description="AMP-dependent synthetase/ligase" evidence="3">
    <location>
        <begin position="16"/>
        <end position="372"/>
    </location>
</feature>
<dbReference type="GO" id="GO:0031956">
    <property type="term" value="F:medium-chain fatty acid-CoA ligase activity"/>
    <property type="evidence" value="ECO:0007669"/>
    <property type="project" value="TreeGrafter"/>
</dbReference>
<gene>
    <name evidence="5" type="ORF">QIS74_04069</name>
</gene>
<proteinExistence type="inferred from homology"/>
<dbReference type="GO" id="GO:0006631">
    <property type="term" value="P:fatty acid metabolic process"/>
    <property type="evidence" value="ECO:0007669"/>
    <property type="project" value="TreeGrafter"/>
</dbReference>
<dbReference type="InterPro" id="IPR045851">
    <property type="entry name" value="AMP-bd_C_sf"/>
</dbReference>
<dbReference type="PANTHER" id="PTHR43201:SF32">
    <property type="entry name" value="2-SUCCINYLBENZOATE--COA LIGASE, CHLOROPLASTIC_PEROXISOMAL"/>
    <property type="match status" value="1"/>
</dbReference>
<evidence type="ECO:0000256" key="1">
    <source>
        <dbReference type="ARBA" id="ARBA00006432"/>
    </source>
</evidence>
<sequence>MDFLAPDPVLLHARLRPTGLACIDLSTNRRWTYAELNADVQRATVVLRGLGGNGGGGGGGGIQTGDRVATVSANSVHQIILHHALARLGAVHVPLNWRLARPELAKLLLDCTPVLLLTDLLEPDPPGLLPLGCRHISFSSFAAAVDAAEPGPRLDARPSTETRVILYTSGTSGAPKGVRLTAGSMLATTFNFGVLTEADAGSVFLCDGPMFHLMGLIAQTGPAVMHGGTCIVSPKFNPEVTNARLSDAGLRITHYFCVPQMAEALARAPNFDPSEWATLKALFTGGAPNPPARVRWWLGRGVRMVDGYGSTEIGTASGMPLSRDLIGVKAGSVGLPGPLTAVRVVDDRDRDVPVGAPGEILVSGPSVTPGYWNRRDEDVAAFTDDGWFRTGDVGRVDEDGYIFLIDRRKNMFISGGENVYPAEVEAALAEHPGVVDVAVVGVPDQLWGEAGRAFVIAAPGSQLAHADLVSHCQALLARFKVPRETVFVGEFPRTGSGKVQKHLLAEDSVARL</sequence>
<comment type="similarity">
    <text evidence="1">Belongs to the ATP-dependent AMP-binding enzyme family.</text>
</comment>
<dbReference type="InterPro" id="IPR020845">
    <property type="entry name" value="AMP-binding_CS"/>
</dbReference>
<reference evidence="5 6" key="1">
    <citation type="submission" date="2023-04" db="EMBL/GenBank/DDBJ databases">
        <title>Colletotrichum tabacum stain YC1 causing leaf anthracnose on Nicotiana tabacum(L.) cv.</title>
        <authorList>
            <person name="Ji Z."/>
            <person name="Wang M."/>
            <person name="Zhang J."/>
            <person name="Wang N."/>
            <person name="Zhou Z."/>
        </authorList>
    </citation>
    <scope>NUCLEOTIDE SEQUENCE [LARGE SCALE GENOMIC DNA]</scope>
    <source>
        <strain evidence="5 6">YC1</strain>
    </source>
</reference>
<dbReference type="Gene3D" id="3.30.300.30">
    <property type="match status" value="1"/>
</dbReference>
<feature type="domain" description="AMP-binding enzyme C-terminal" evidence="4">
    <location>
        <begin position="423"/>
        <end position="498"/>
    </location>
</feature>
<dbReference type="PROSITE" id="PS00455">
    <property type="entry name" value="AMP_BINDING"/>
    <property type="match status" value="1"/>
</dbReference>
<dbReference type="FunFam" id="3.30.300.30:FF:000008">
    <property type="entry name" value="2,3-dihydroxybenzoate-AMP ligase"/>
    <property type="match status" value="1"/>
</dbReference>
<dbReference type="Proteomes" id="UP001327957">
    <property type="component" value="Unassembled WGS sequence"/>
</dbReference>
<organism evidence="5 6">
    <name type="scientific">Colletotrichum tabaci</name>
    <dbReference type="NCBI Taxonomy" id="1209068"/>
    <lineage>
        <taxon>Eukaryota</taxon>
        <taxon>Fungi</taxon>
        <taxon>Dikarya</taxon>
        <taxon>Ascomycota</taxon>
        <taxon>Pezizomycotina</taxon>
        <taxon>Sordariomycetes</taxon>
        <taxon>Hypocreomycetidae</taxon>
        <taxon>Glomerellales</taxon>
        <taxon>Glomerellaceae</taxon>
        <taxon>Colletotrichum</taxon>
        <taxon>Colletotrichum destructivum species complex</taxon>
    </lineage>
</organism>
<protein>
    <submittedName>
        <fullName evidence="5">Amp-binding enzyme</fullName>
    </submittedName>
</protein>
<evidence type="ECO:0000259" key="4">
    <source>
        <dbReference type="Pfam" id="PF13193"/>
    </source>
</evidence>
<evidence type="ECO:0000256" key="2">
    <source>
        <dbReference type="ARBA" id="ARBA00022598"/>
    </source>
</evidence>
<evidence type="ECO:0000313" key="6">
    <source>
        <dbReference type="Proteomes" id="UP001327957"/>
    </source>
</evidence>
<name>A0AAV9TP22_9PEZI</name>
<keyword evidence="6" id="KW-1185">Reference proteome</keyword>
<dbReference type="AlphaFoldDB" id="A0AAV9TP22"/>
<dbReference type="Gene3D" id="3.40.50.12780">
    <property type="entry name" value="N-terminal domain of ligase-like"/>
    <property type="match status" value="1"/>
</dbReference>
<dbReference type="InterPro" id="IPR042099">
    <property type="entry name" value="ANL_N_sf"/>
</dbReference>